<keyword evidence="3" id="KW-1185">Reference proteome</keyword>
<reference evidence="2" key="2">
    <citation type="submission" date="2025-09" db="UniProtKB">
        <authorList>
            <consortium name="Ensembl"/>
        </authorList>
    </citation>
    <scope>IDENTIFICATION</scope>
</reference>
<evidence type="ECO:0000313" key="3">
    <source>
        <dbReference type="Proteomes" id="UP000261520"/>
    </source>
</evidence>
<evidence type="ECO:0000256" key="1">
    <source>
        <dbReference type="SAM" id="MobiDB-lite"/>
    </source>
</evidence>
<evidence type="ECO:0000313" key="2">
    <source>
        <dbReference type="Ensembl" id="ENSPMGP00000028470.1"/>
    </source>
</evidence>
<feature type="region of interest" description="Disordered" evidence="1">
    <location>
        <begin position="628"/>
        <end position="659"/>
    </location>
</feature>
<dbReference type="AlphaFoldDB" id="A0A3B4BJ73"/>
<feature type="region of interest" description="Disordered" evidence="1">
    <location>
        <begin position="754"/>
        <end position="783"/>
    </location>
</feature>
<feature type="region of interest" description="Disordered" evidence="1">
    <location>
        <begin position="184"/>
        <end position="224"/>
    </location>
</feature>
<feature type="compositionally biased region" description="Low complexity" evidence="1">
    <location>
        <begin position="215"/>
        <end position="224"/>
    </location>
</feature>
<protein>
    <submittedName>
        <fullName evidence="2">Uncharacterized protein</fullName>
    </submittedName>
</protein>
<feature type="compositionally biased region" description="Low complexity" evidence="1">
    <location>
        <begin position="644"/>
        <end position="659"/>
    </location>
</feature>
<feature type="region of interest" description="Disordered" evidence="1">
    <location>
        <begin position="495"/>
        <end position="522"/>
    </location>
</feature>
<feature type="compositionally biased region" description="Pro residues" evidence="1">
    <location>
        <begin position="565"/>
        <end position="575"/>
    </location>
</feature>
<dbReference type="STRING" id="409849.ENSPMGP00000028470"/>
<proteinExistence type="predicted"/>
<dbReference type="Proteomes" id="UP000261520">
    <property type="component" value="Unplaced"/>
</dbReference>
<feature type="compositionally biased region" description="Low complexity" evidence="1">
    <location>
        <begin position="393"/>
        <end position="417"/>
    </location>
</feature>
<dbReference type="Ensembl" id="ENSPMGT00000030316.1">
    <property type="protein sequence ID" value="ENSPMGP00000028470.1"/>
    <property type="gene ID" value="ENSPMGG00000022913.1"/>
</dbReference>
<feature type="region of interest" description="Disordered" evidence="1">
    <location>
        <begin position="331"/>
        <end position="435"/>
    </location>
</feature>
<name>A0A3B4BJ73_9GOBI</name>
<accession>A0A3B4BJ73</accession>
<feature type="region of interest" description="Disordered" evidence="1">
    <location>
        <begin position="535"/>
        <end position="608"/>
    </location>
</feature>
<feature type="compositionally biased region" description="Low complexity" evidence="1">
    <location>
        <begin position="360"/>
        <end position="373"/>
    </location>
</feature>
<organism evidence="2 3">
    <name type="scientific">Periophthalmus magnuspinnatus</name>
    <dbReference type="NCBI Taxonomy" id="409849"/>
    <lineage>
        <taxon>Eukaryota</taxon>
        <taxon>Metazoa</taxon>
        <taxon>Chordata</taxon>
        <taxon>Craniata</taxon>
        <taxon>Vertebrata</taxon>
        <taxon>Euteleostomi</taxon>
        <taxon>Actinopterygii</taxon>
        <taxon>Neopterygii</taxon>
        <taxon>Teleostei</taxon>
        <taxon>Neoteleostei</taxon>
        <taxon>Acanthomorphata</taxon>
        <taxon>Gobiaria</taxon>
        <taxon>Gobiiformes</taxon>
        <taxon>Gobioidei</taxon>
        <taxon>Gobiidae</taxon>
        <taxon>Oxudercinae</taxon>
        <taxon>Periophthalmus</taxon>
    </lineage>
</organism>
<dbReference type="GO" id="GO:0030154">
    <property type="term" value="P:cell differentiation"/>
    <property type="evidence" value="ECO:0007669"/>
    <property type="project" value="TreeGrafter"/>
</dbReference>
<reference evidence="2" key="1">
    <citation type="submission" date="2025-08" db="UniProtKB">
        <authorList>
            <consortium name="Ensembl"/>
        </authorList>
    </citation>
    <scope>IDENTIFICATION</scope>
</reference>
<feature type="compositionally biased region" description="Polar residues" evidence="1">
    <location>
        <begin position="628"/>
        <end position="638"/>
    </location>
</feature>
<sequence>MVVYLRKSIHSLLSIFKKTGESCVALGIENVFIEGSRPQYLEDLHTEALEGLKILQEGQMEYFLVTVKEVITEECRYKQQEPSSTYTTRKVRCIEGWSNRNPRSICFIFLQFFSMTFKINTFQINFTLILNCDFSCCVQGPVMSISPQATYMSTIIPNAVLPAAVDVIEIDHGLSRARGSSVHTVSKSSLGSGDSPVSPVLSRRSDVDGSQNDTSLNSSSFACDSASESQSSKTIVLISSPASSKRSTCSVDSEHLVAGDASEMDTSQVEDKKLKRRSLSVTKTKQPPAPPRRTNSLHCNKIRNNAKVFVNCQEPVLENDVTVTTTVTLSTPGSVIENGGAHPKSDASFSNRDKMERTISPSSGYSSQSGTPTLSPKEFSPTSPEKQKKASVKPETSVSPSSPSSSLTSLSSGASEPANHDVPSKDSAAPPTLVSSALSTQIKSLINVPAHPKVRAPCPPPPEVWAHNRRTVELLLGSYGNVEASQFLDGTVTQVPKLSKNTPPATPPPTYHPTPPLTRKPTISTQDSVELQKVQEDGKVSESCWPPPPPPLEEAYEGGDETEFPLPPPPPPLPNSPSSVSFRRQPSTANRAKEFHARHKSVPIPKEDANIPLVTPSLLQMVRLSRPVASQTPQNTPQKPIRKSLSVKSSSPLPSPTVVQPSLRLQEAIRMKTAAMSSKESLLVRPVARLPPYNTKGVPGSDTHKSTASTASFIFARSDKKVVIETVEPSPEAQMSLKQNLAAELVHLSEQSKSNAYSNGGIKSVPPPVARKPSYGSVGPLQTLPGNVGIRHQIAPLETKSKSF</sequence>
<feature type="region of interest" description="Disordered" evidence="1">
    <location>
        <begin position="259"/>
        <end position="297"/>
    </location>
</feature>
<feature type="compositionally biased region" description="Acidic residues" evidence="1">
    <location>
        <begin position="554"/>
        <end position="563"/>
    </location>
</feature>
<feature type="compositionally biased region" description="Polar residues" evidence="1">
    <location>
        <begin position="580"/>
        <end position="590"/>
    </location>
</feature>
<dbReference type="PANTHER" id="PTHR23039:SF6">
    <property type="entry name" value="SIMILAR TO MKIAA1522 PROTEIN"/>
    <property type="match status" value="1"/>
</dbReference>
<feature type="compositionally biased region" description="Pro residues" evidence="1">
    <location>
        <begin position="504"/>
        <end position="518"/>
    </location>
</feature>
<dbReference type="PANTHER" id="PTHR23039">
    <property type="entry name" value="NANCE-HORAN SYNDROME PROTEIN"/>
    <property type="match status" value="1"/>
</dbReference>